<name>A0AAW4MWQ8_9FIRM</name>
<feature type="transmembrane region" description="Helical" evidence="1">
    <location>
        <begin position="82"/>
        <end position="107"/>
    </location>
</feature>
<keyword evidence="1" id="KW-1133">Transmembrane helix</keyword>
<feature type="transmembrane region" description="Helical" evidence="1">
    <location>
        <begin position="9"/>
        <end position="28"/>
    </location>
</feature>
<dbReference type="GeneID" id="301322998"/>
<dbReference type="Pfam" id="PF11391">
    <property type="entry name" value="DUF2798"/>
    <property type="match status" value="2"/>
</dbReference>
<protein>
    <submittedName>
        <fullName evidence="2">DUF2798 domain-containing protein</fullName>
    </submittedName>
</protein>
<keyword evidence="1" id="KW-0812">Transmembrane</keyword>
<dbReference type="EMBL" id="JAHOEF010000012">
    <property type="protein sequence ID" value="MBV3382226.1"/>
    <property type="molecule type" value="Genomic_DNA"/>
</dbReference>
<evidence type="ECO:0000313" key="5">
    <source>
        <dbReference type="Proteomes" id="UP001197492"/>
    </source>
</evidence>
<keyword evidence="5" id="KW-1185">Reference proteome</keyword>
<comment type="caution">
    <text evidence="2">The sequence shown here is derived from an EMBL/GenBank/DDBJ whole genome shotgun (WGS) entry which is preliminary data.</text>
</comment>
<sequence length="148" mass="17078">MPKTFKQNLLFTAMMSFLMVYVMILFNISLNIGGMTNQVFLLAFHEMIIMWPVAFFLELLVVDSLAHKLAFRFVQPTDRPIVITLAISCMIVCIMCPCMSLIATVLFKNIDVSVWFQTTFMNFPVALLFQIFYCGPLIRFLFGKIVHE</sequence>
<evidence type="ECO:0000313" key="4">
    <source>
        <dbReference type="Proteomes" id="UP001196408"/>
    </source>
</evidence>
<feature type="transmembrane region" description="Helical" evidence="1">
    <location>
        <begin position="119"/>
        <end position="142"/>
    </location>
</feature>
<dbReference type="EMBL" id="JAHOEL010000013">
    <property type="protein sequence ID" value="MBV3392284.1"/>
    <property type="molecule type" value="Genomic_DNA"/>
</dbReference>
<evidence type="ECO:0000313" key="3">
    <source>
        <dbReference type="EMBL" id="MBV3392284.1"/>
    </source>
</evidence>
<proteinExistence type="predicted"/>
<dbReference type="RefSeq" id="WP_117458423.1">
    <property type="nucleotide sequence ID" value="NZ_JAHOEB010000013.1"/>
</dbReference>
<dbReference type="InterPro" id="IPR021529">
    <property type="entry name" value="DUF2798"/>
</dbReference>
<accession>A0AAW4MWQ8</accession>
<evidence type="ECO:0000313" key="2">
    <source>
        <dbReference type="EMBL" id="MBV3382226.1"/>
    </source>
</evidence>
<gene>
    <name evidence="2" type="ORF">KSV97_03080</name>
    <name evidence="3" type="ORF">KSW06_03260</name>
</gene>
<organism evidence="2 4">
    <name type="scientific">Catenibacterium mitsuokai</name>
    <dbReference type="NCBI Taxonomy" id="100886"/>
    <lineage>
        <taxon>Bacteria</taxon>
        <taxon>Bacillati</taxon>
        <taxon>Bacillota</taxon>
        <taxon>Erysipelotrichia</taxon>
        <taxon>Erysipelotrichales</taxon>
        <taxon>Coprobacillaceae</taxon>
        <taxon>Catenibacterium</taxon>
    </lineage>
</organism>
<evidence type="ECO:0000256" key="1">
    <source>
        <dbReference type="SAM" id="Phobius"/>
    </source>
</evidence>
<dbReference type="Proteomes" id="UP001196408">
    <property type="component" value="Unassembled WGS sequence"/>
</dbReference>
<keyword evidence="1" id="KW-0472">Membrane</keyword>
<dbReference type="AlphaFoldDB" id="A0AAW4MWQ8"/>
<reference evidence="2 5" key="1">
    <citation type="submission" date="2021-06" db="EMBL/GenBank/DDBJ databases">
        <title>Collection of gut derived symbiotic bacterial strains cultured from healthy donors.</title>
        <authorList>
            <person name="Lin H."/>
            <person name="Littmann E."/>
            <person name="Pamer E.G."/>
        </authorList>
    </citation>
    <scope>NUCLEOTIDE SEQUENCE</scope>
    <source>
        <strain evidence="3 5">MSK.21.70</strain>
        <strain evidence="2">MSK.21.82</strain>
    </source>
</reference>
<feature type="transmembrane region" description="Helical" evidence="1">
    <location>
        <begin position="40"/>
        <end position="61"/>
    </location>
</feature>
<dbReference type="Proteomes" id="UP001197492">
    <property type="component" value="Unassembled WGS sequence"/>
</dbReference>